<evidence type="ECO:0000256" key="9">
    <source>
        <dbReference type="ARBA" id="ARBA00023242"/>
    </source>
</evidence>
<evidence type="ECO:0000256" key="5">
    <source>
        <dbReference type="ARBA" id="ARBA00022443"/>
    </source>
</evidence>
<keyword evidence="8" id="KW-0472">Membrane</keyword>
<keyword evidence="6" id="KW-1003">Cell membrane</keyword>
<reference evidence="13" key="1">
    <citation type="submission" date="2022-07" db="EMBL/GenBank/DDBJ databases">
        <title>Chromosome-level genome of Muraenolepis orangiensis.</title>
        <authorList>
            <person name="Kim J."/>
        </authorList>
    </citation>
    <scope>NUCLEOTIDE SEQUENCE</scope>
    <source>
        <strain evidence="13">KU_S4_2022</strain>
        <tissue evidence="13">Muscle</tissue>
    </source>
</reference>
<evidence type="ECO:0000259" key="12">
    <source>
        <dbReference type="PROSITE" id="PS50002"/>
    </source>
</evidence>
<dbReference type="GO" id="GO:0030182">
    <property type="term" value="P:neuron differentiation"/>
    <property type="evidence" value="ECO:0007669"/>
    <property type="project" value="TreeGrafter"/>
</dbReference>
<dbReference type="OrthoDB" id="5340910at2759"/>
<proteinExistence type="inferred from homology"/>
<evidence type="ECO:0000256" key="1">
    <source>
        <dbReference type="ARBA" id="ARBA00004123"/>
    </source>
</evidence>
<keyword evidence="5 10" id="KW-0728">SH3 domain</keyword>
<evidence type="ECO:0000256" key="7">
    <source>
        <dbReference type="ARBA" id="ARBA00022902"/>
    </source>
</evidence>
<feature type="region of interest" description="Disordered" evidence="11">
    <location>
        <begin position="93"/>
        <end position="126"/>
    </location>
</feature>
<dbReference type="SMART" id="SM00326">
    <property type="entry name" value="SH3"/>
    <property type="match status" value="1"/>
</dbReference>
<evidence type="ECO:0000256" key="11">
    <source>
        <dbReference type="SAM" id="MobiDB-lite"/>
    </source>
</evidence>
<dbReference type="EMBL" id="JANIIK010000037">
    <property type="protein sequence ID" value="KAJ3611745.1"/>
    <property type="molecule type" value="Genomic_DNA"/>
</dbReference>
<comment type="subcellular location">
    <subcellularLocation>
        <location evidence="2">Cell membrane</location>
    </subcellularLocation>
    <subcellularLocation>
        <location evidence="1">Nucleus</location>
    </subcellularLocation>
</comment>
<evidence type="ECO:0000256" key="3">
    <source>
        <dbReference type="ARBA" id="ARBA00010010"/>
    </source>
</evidence>
<feature type="compositionally biased region" description="Gly residues" evidence="11">
    <location>
        <begin position="99"/>
        <end position="116"/>
    </location>
</feature>
<dbReference type="PANTHER" id="PTHR31520:SF1">
    <property type="entry name" value="VEXIN"/>
    <property type="match status" value="1"/>
</dbReference>
<dbReference type="AlphaFoldDB" id="A0A9Q0EQQ5"/>
<evidence type="ECO:0000256" key="2">
    <source>
        <dbReference type="ARBA" id="ARBA00004236"/>
    </source>
</evidence>
<dbReference type="PROSITE" id="PS50002">
    <property type="entry name" value="SH3"/>
    <property type="match status" value="1"/>
</dbReference>
<dbReference type="InterPro" id="IPR001452">
    <property type="entry name" value="SH3_domain"/>
</dbReference>
<dbReference type="PANTHER" id="PTHR31520">
    <property type="entry name" value="VEXIN"/>
    <property type="match status" value="1"/>
</dbReference>
<evidence type="ECO:0000256" key="6">
    <source>
        <dbReference type="ARBA" id="ARBA00022475"/>
    </source>
</evidence>
<keyword evidence="9" id="KW-0539">Nucleus</keyword>
<organism evidence="13 14">
    <name type="scientific">Muraenolepis orangiensis</name>
    <name type="common">Patagonian moray cod</name>
    <dbReference type="NCBI Taxonomy" id="630683"/>
    <lineage>
        <taxon>Eukaryota</taxon>
        <taxon>Metazoa</taxon>
        <taxon>Chordata</taxon>
        <taxon>Craniata</taxon>
        <taxon>Vertebrata</taxon>
        <taxon>Euteleostomi</taxon>
        <taxon>Actinopterygii</taxon>
        <taxon>Neopterygii</taxon>
        <taxon>Teleostei</taxon>
        <taxon>Neoteleostei</taxon>
        <taxon>Acanthomorphata</taxon>
        <taxon>Zeiogadaria</taxon>
        <taxon>Gadariae</taxon>
        <taxon>Gadiformes</taxon>
        <taxon>Muraenolepidoidei</taxon>
        <taxon>Muraenolepididae</taxon>
        <taxon>Muraenolepis</taxon>
    </lineage>
</organism>
<comment type="similarity">
    <text evidence="3">Belongs to the vexin family.</text>
</comment>
<keyword evidence="14" id="KW-1185">Reference proteome</keyword>
<dbReference type="Proteomes" id="UP001148018">
    <property type="component" value="Unassembled WGS sequence"/>
</dbReference>
<gene>
    <name evidence="13" type="ORF">NHX12_021759</name>
</gene>
<dbReference type="GO" id="GO:0005634">
    <property type="term" value="C:nucleus"/>
    <property type="evidence" value="ECO:0007669"/>
    <property type="project" value="UniProtKB-SubCell"/>
</dbReference>
<comment type="caution">
    <text evidence="13">The sequence shown here is derived from an EMBL/GenBank/DDBJ whole genome shotgun (WGS) entry which is preliminary data.</text>
</comment>
<dbReference type="SUPFAM" id="SSF50044">
    <property type="entry name" value="SH3-domain"/>
    <property type="match status" value="1"/>
</dbReference>
<evidence type="ECO:0000313" key="14">
    <source>
        <dbReference type="Proteomes" id="UP001148018"/>
    </source>
</evidence>
<feature type="domain" description="SH3" evidence="12">
    <location>
        <begin position="29"/>
        <end position="89"/>
    </location>
</feature>
<dbReference type="CDD" id="cd00174">
    <property type="entry name" value="SH3"/>
    <property type="match status" value="1"/>
</dbReference>
<sequence>MHRVYHHHHDHIEVFTTVCGPQVRYRFHGIAEKMVVAHNYKPNWPDEVALARGDVILVMSKHEEDRWFGRLQNGQRGYFPAACVMELGQRAARGEGGERGGAGAGGGGGGEGGAGPTGAPRERVGPFLVLRPQVSLAPQPTESHRSPGLLHRMLSKRWKKTEYQGATNRAFEAD</sequence>
<dbReference type="Gene3D" id="2.30.30.40">
    <property type="entry name" value="SH3 Domains"/>
    <property type="match status" value="1"/>
</dbReference>
<evidence type="ECO:0000256" key="10">
    <source>
        <dbReference type="PROSITE-ProRule" id="PRU00192"/>
    </source>
</evidence>
<dbReference type="Pfam" id="PF14604">
    <property type="entry name" value="SH3_9"/>
    <property type="match status" value="1"/>
</dbReference>
<name>A0A9Q0EQQ5_9TELE</name>
<keyword evidence="7" id="KW-0524">Neurogenesis</keyword>
<evidence type="ECO:0000313" key="13">
    <source>
        <dbReference type="EMBL" id="KAJ3611745.1"/>
    </source>
</evidence>
<dbReference type="InterPro" id="IPR040470">
    <property type="entry name" value="Vexin"/>
</dbReference>
<dbReference type="GO" id="GO:0005886">
    <property type="term" value="C:plasma membrane"/>
    <property type="evidence" value="ECO:0007669"/>
    <property type="project" value="UniProtKB-SubCell"/>
</dbReference>
<dbReference type="InterPro" id="IPR036028">
    <property type="entry name" value="SH3-like_dom_sf"/>
</dbReference>
<evidence type="ECO:0000256" key="8">
    <source>
        <dbReference type="ARBA" id="ARBA00023136"/>
    </source>
</evidence>
<accession>A0A9Q0EQQ5</accession>
<evidence type="ECO:0000256" key="4">
    <source>
        <dbReference type="ARBA" id="ARBA00015328"/>
    </source>
</evidence>
<protein>
    <recommendedName>
        <fullName evidence="4">Vexin</fullName>
    </recommendedName>
</protein>